<dbReference type="GO" id="GO:0005737">
    <property type="term" value="C:cytoplasm"/>
    <property type="evidence" value="ECO:0007669"/>
    <property type="project" value="TreeGrafter"/>
</dbReference>
<dbReference type="EMBL" id="UYRR01038321">
    <property type="protein sequence ID" value="VDK73254.1"/>
    <property type="molecule type" value="Genomic_DNA"/>
</dbReference>
<accession>A0A0M3KHV3</accession>
<dbReference type="PANTHER" id="PTHR11139:SF119">
    <property type="entry name" value="SERINE_THREONINE-PROTEIN KINASE SMG1"/>
    <property type="match status" value="1"/>
</dbReference>
<reference evidence="1 2" key="2">
    <citation type="submission" date="2018-11" db="EMBL/GenBank/DDBJ databases">
        <authorList>
            <consortium name="Pathogen Informatics"/>
        </authorList>
    </citation>
    <scope>NUCLEOTIDE SEQUENCE [LARGE SCALE GENOMIC DNA]</scope>
</reference>
<reference evidence="3" key="1">
    <citation type="submission" date="2017-02" db="UniProtKB">
        <authorList>
            <consortium name="WormBaseParasite"/>
        </authorList>
    </citation>
    <scope>IDENTIFICATION</scope>
</reference>
<dbReference type="GO" id="GO:0031929">
    <property type="term" value="P:TOR signaling"/>
    <property type="evidence" value="ECO:0007669"/>
    <property type="project" value="TreeGrafter"/>
</dbReference>
<evidence type="ECO:0000313" key="1">
    <source>
        <dbReference type="EMBL" id="VDK73254.1"/>
    </source>
</evidence>
<dbReference type="PANTHER" id="PTHR11139">
    <property type="entry name" value="ATAXIA TELANGIECTASIA MUTATED ATM -RELATED"/>
    <property type="match status" value="1"/>
</dbReference>
<dbReference type="AlphaFoldDB" id="A0A0M3KHV3"/>
<dbReference type="Proteomes" id="UP000267096">
    <property type="component" value="Unassembled WGS sequence"/>
</dbReference>
<dbReference type="GO" id="GO:0031931">
    <property type="term" value="C:TORC1 complex"/>
    <property type="evidence" value="ECO:0007669"/>
    <property type="project" value="TreeGrafter"/>
</dbReference>
<evidence type="ECO:0000313" key="2">
    <source>
        <dbReference type="Proteomes" id="UP000267096"/>
    </source>
</evidence>
<dbReference type="GO" id="GO:0005634">
    <property type="term" value="C:nucleus"/>
    <property type="evidence" value="ECO:0007669"/>
    <property type="project" value="TreeGrafter"/>
</dbReference>
<organism evidence="3">
    <name type="scientific">Anisakis simplex</name>
    <name type="common">Herring worm</name>
    <dbReference type="NCBI Taxonomy" id="6269"/>
    <lineage>
        <taxon>Eukaryota</taxon>
        <taxon>Metazoa</taxon>
        <taxon>Ecdysozoa</taxon>
        <taxon>Nematoda</taxon>
        <taxon>Chromadorea</taxon>
        <taxon>Rhabditida</taxon>
        <taxon>Spirurina</taxon>
        <taxon>Ascaridomorpha</taxon>
        <taxon>Ascaridoidea</taxon>
        <taxon>Anisakidae</taxon>
        <taxon>Anisakis</taxon>
        <taxon>Anisakis simplex complex</taxon>
    </lineage>
</organism>
<dbReference type="GO" id="GO:0016242">
    <property type="term" value="P:negative regulation of macroautophagy"/>
    <property type="evidence" value="ECO:0007669"/>
    <property type="project" value="TreeGrafter"/>
</dbReference>
<evidence type="ECO:0000313" key="3">
    <source>
        <dbReference type="WBParaSite" id="ASIM_0002056801-mRNA-1"/>
    </source>
</evidence>
<sequence length="126" mass="14388">MLSPQKGSTDWPPYSARNYSVTPLGSRSGLIQWVEGATPMFHVYRKWQLRQAARKQTTSSAKGANEAERPSELFFKKLKAAFNSNCIAGDTLTDRQKWPLAILENVLEELIKETPRDLLSRWAFLF</sequence>
<name>A0A0M3KHV3_ANISI</name>
<dbReference type="InterPro" id="IPR050517">
    <property type="entry name" value="DDR_Repair_Kinase"/>
</dbReference>
<dbReference type="OrthoDB" id="10065496at2759"/>
<dbReference type="WBParaSite" id="ASIM_0002056801-mRNA-1">
    <property type="protein sequence ID" value="ASIM_0002056801-mRNA-1"/>
    <property type="gene ID" value="ASIM_0002056801"/>
</dbReference>
<dbReference type="GO" id="GO:0031932">
    <property type="term" value="C:TORC2 complex"/>
    <property type="evidence" value="ECO:0007669"/>
    <property type="project" value="TreeGrafter"/>
</dbReference>
<gene>
    <name evidence="1" type="ORF">ASIM_LOCUS19951</name>
</gene>
<proteinExistence type="predicted"/>
<dbReference type="GO" id="GO:0004674">
    <property type="term" value="F:protein serine/threonine kinase activity"/>
    <property type="evidence" value="ECO:0007669"/>
    <property type="project" value="TreeGrafter"/>
</dbReference>
<keyword evidence="2" id="KW-1185">Reference proteome</keyword>
<protein>
    <submittedName>
        <fullName evidence="3">Serine/threonine-protein kinase smg-1 (inferred by orthology to a C. elegans protein)</fullName>
    </submittedName>
</protein>